<dbReference type="FunFam" id="3.40.630.170:FF:000001">
    <property type="entry name" value="Glycylpeptide N-tetradecanoyltransferase"/>
    <property type="match status" value="1"/>
</dbReference>
<accession>A0A182RNZ5</accession>
<comment type="catalytic activity">
    <reaction evidence="5">
        <text>N-terminal glycyl-[protein] + tetradecanoyl-CoA = N-tetradecanoylglycyl-[protein] + CoA + H(+)</text>
        <dbReference type="Rhea" id="RHEA:15521"/>
        <dbReference type="Rhea" id="RHEA-COMP:12666"/>
        <dbReference type="Rhea" id="RHEA-COMP:12667"/>
        <dbReference type="ChEBI" id="CHEBI:15378"/>
        <dbReference type="ChEBI" id="CHEBI:57287"/>
        <dbReference type="ChEBI" id="CHEBI:57385"/>
        <dbReference type="ChEBI" id="CHEBI:64723"/>
        <dbReference type="ChEBI" id="CHEBI:133050"/>
        <dbReference type="EC" id="2.3.1.97"/>
    </reaction>
</comment>
<dbReference type="PROSITE" id="PS00976">
    <property type="entry name" value="NMT_2"/>
    <property type="match status" value="1"/>
</dbReference>
<protein>
    <recommendedName>
        <fullName evidence="2 5">Glycylpeptide N-tetradecanoyltransferase</fullName>
        <ecNumber evidence="2 5">2.3.1.97</ecNumber>
    </recommendedName>
</protein>
<comment type="similarity">
    <text evidence="1 6">Belongs to the NMT family.</text>
</comment>
<name>A0A182RNZ5_ANOFN</name>
<dbReference type="SUPFAM" id="SSF55729">
    <property type="entry name" value="Acyl-CoA N-acyltransferases (Nat)"/>
    <property type="match status" value="2"/>
</dbReference>
<evidence type="ECO:0000256" key="5">
    <source>
        <dbReference type="RuleBase" id="RU000586"/>
    </source>
</evidence>
<dbReference type="AlphaFoldDB" id="A0A182RNZ5"/>
<dbReference type="GO" id="GO:0004379">
    <property type="term" value="F:glycylpeptide N-tetradecanoyltransferase activity"/>
    <property type="evidence" value="ECO:0007669"/>
    <property type="project" value="UniProtKB-EC"/>
</dbReference>
<dbReference type="PROSITE" id="PS00975">
    <property type="entry name" value="NMT_1"/>
    <property type="match status" value="1"/>
</dbReference>
<keyword evidence="4 5" id="KW-0012">Acyltransferase</keyword>
<evidence type="ECO:0000259" key="8">
    <source>
        <dbReference type="Pfam" id="PF01233"/>
    </source>
</evidence>
<dbReference type="EnsemblMetazoa" id="AFUN007976-RA">
    <property type="protein sequence ID" value="AFUN007976-PA"/>
    <property type="gene ID" value="AFUN007976"/>
</dbReference>
<evidence type="ECO:0000256" key="6">
    <source>
        <dbReference type="RuleBase" id="RU004178"/>
    </source>
</evidence>
<dbReference type="OrthoDB" id="60315at2759"/>
<dbReference type="CTD" id="38909"/>
<dbReference type="InterPro" id="IPR022678">
    <property type="entry name" value="NMT_CS"/>
</dbReference>
<feature type="domain" description="Glycylpeptide N-tetradecanoyltransferase C-terminal" evidence="9">
    <location>
        <begin position="365"/>
        <end position="547"/>
    </location>
</feature>
<dbReference type="KEGG" id="afun:125765432"/>
<evidence type="ECO:0000256" key="2">
    <source>
        <dbReference type="ARBA" id="ARBA00012923"/>
    </source>
</evidence>
<comment type="function">
    <text evidence="5">Adds a myristoyl group to the N-terminal glycine residue of certain cellular proteins.</text>
</comment>
<feature type="compositionally biased region" description="Basic and acidic residues" evidence="7">
    <location>
        <begin position="60"/>
        <end position="72"/>
    </location>
</feature>
<dbReference type="PANTHER" id="PTHR11377">
    <property type="entry name" value="N-MYRISTOYL TRANSFERASE"/>
    <property type="match status" value="1"/>
</dbReference>
<feature type="compositionally biased region" description="Low complexity" evidence="7">
    <location>
        <begin position="1"/>
        <end position="26"/>
    </location>
</feature>
<dbReference type="InterPro" id="IPR022677">
    <property type="entry name" value="NMT_C"/>
</dbReference>
<dbReference type="Gene3D" id="3.40.630.170">
    <property type="match status" value="1"/>
</dbReference>
<dbReference type="VEuPathDB" id="VectorBase:AFUN007976"/>
<dbReference type="STRING" id="62324.A0A182RNZ5"/>
<dbReference type="Pfam" id="PF01233">
    <property type="entry name" value="NMT"/>
    <property type="match status" value="1"/>
</dbReference>
<dbReference type="Pfam" id="PF02799">
    <property type="entry name" value="NMT_C"/>
    <property type="match status" value="1"/>
</dbReference>
<sequence length="555" mass="62416">MSEANVNVAVAETAAAGSAGSGEVTTNKNSKKKHQKGPAKQEESKPVPVTNGELAGSGGSKEERVAGREGSAKSKNKKKKNKPNQTEQGPDAAPSSQINGEPGQSAVAVTAASGSQEATGEVDGGEGMSGGMFGSNPDEMLVTMQEMLERLKANTRLLKPAKTPEEALHKSYKFWSTQPVPRMDENIQANEAIEEDKPLSEIRQEPYALPDGFTWDTMNLNDPLQLKELYTLLNENYVEDDDAMFRFDYQPEFLQWALQPPGWKRDWHCGVRVVKSGRLVGFISAIPGTLNVHRKEQRMVEINFLCVHKKLRSKRLAPVLIREITRRVNLTGIFQAVYTAGVVLPKPVSSCRYWHRSLNPKKLIEVKFSYLSRNMTMQRTIKLYKLPDQPKTPGFRKLLETDLKAVHKLLESYLQRFNLTPVFDEVEMRHWFLPQNGIIDCFVVEDPARPGTITDMVSYYTLPSTVMHHAVHKYVKAAYSFYNVSTRTPWLDLMNDALISAKNLGFDVFNALDLMDNKQFLVPLKFGIGDGNLQYYLYNWRCPSMQPEDVGLILL</sequence>
<evidence type="ECO:0000256" key="4">
    <source>
        <dbReference type="ARBA" id="ARBA00023315"/>
    </source>
</evidence>
<proteinExistence type="inferred from homology"/>
<evidence type="ECO:0000256" key="1">
    <source>
        <dbReference type="ARBA" id="ARBA00009469"/>
    </source>
</evidence>
<evidence type="ECO:0000256" key="7">
    <source>
        <dbReference type="SAM" id="MobiDB-lite"/>
    </source>
</evidence>
<dbReference type="FunFam" id="3.40.630.30:FF:000042">
    <property type="entry name" value="Glycylpeptide N-tetradecanoyltransferase"/>
    <property type="match status" value="1"/>
</dbReference>
<dbReference type="VEuPathDB" id="VectorBase:AFUN2_006290"/>
<dbReference type="GO" id="GO:0005737">
    <property type="term" value="C:cytoplasm"/>
    <property type="evidence" value="ECO:0007669"/>
    <property type="project" value="TreeGrafter"/>
</dbReference>
<evidence type="ECO:0000259" key="9">
    <source>
        <dbReference type="Pfam" id="PF02799"/>
    </source>
</evidence>
<feature type="region of interest" description="Disordered" evidence="7">
    <location>
        <begin position="1"/>
        <end position="128"/>
    </location>
</feature>
<dbReference type="PANTHER" id="PTHR11377:SF5">
    <property type="entry name" value="GLYCYLPEPTIDE N-TETRADECANOYLTRANSFERASE"/>
    <property type="match status" value="1"/>
</dbReference>
<dbReference type="GeneID" id="125765432"/>
<organism evidence="10">
    <name type="scientific">Anopheles funestus</name>
    <name type="common">African malaria mosquito</name>
    <dbReference type="NCBI Taxonomy" id="62324"/>
    <lineage>
        <taxon>Eukaryota</taxon>
        <taxon>Metazoa</taxon>
        <taxon>Ecdysozoa</taxon>
        <taxon>Arthropoda</taxon>
        <taxon>Hexapoda</taxon>
        <taxon>Insecta</taxon>
        <taxon>Pterygota</taxon>
        <taxon>Neoptera</taxon>
        <taxon>Endopterygota</taxon>
        <taxon>Diptera</taxon>
        <taxon>Nematocera</taxon>
        <taxon>Culicoidea</taxon>
        <taxon>Culicidae</taxon>
        <taxon>Anophelinae</taxon>
        <taxon>Anopheles</taxon>
    </lineage>
</organism>
<dbReference type="EC" id="2.3.1.97" evidence="2 5"/>
<keyword evidence="3 5" id="KW-0808">Transferase</keyword>
<dbReference type="InterPro" id="IPR022676">
    <property type="entry name" value="NMT_N"/>
</dbReference>
<feature type="domain" description="Glycylpeptide N-tetradecanoyltransferase N-terminal" evidence="8">
    <location>
        <begin position="193"/>
        <end position="351"/>
    </location>
</feature>
<dbReference type="InterPro" id="IPR016181">
    <property type="entry name" value="Acyl_CoA_acyltransferase"/>
</dbReference>
<dbReference type="InterPro" id="IPR000903">
    <property type="entry name" value="NMT"/>
</dbReference>
<evidence type="ECO:0000313" key="10">
    <source>
        <dbReference type="EnsemblMetazoa" id="AFUN007976-PA"/>
    </source>
</evidence>
<reference evidence="10" key="1">
    <citation type="submission" date="2020-05" db="UniProtKB">
        <authorList>
            <consortium name="EnsemblMetazoa"/>
        </authorList>
    </citation>
    <scope>IDENTIFICATION</scope>
    <source>
        <strain evidence="10">FUMOZ</strain>
    </source>
</reference>
<dbReference type="RefSeq" id="XP_049286552.1">
    <property type="nucleotide sequence ID" value="XM_049430595.1"/>
</dbReference>
<evidence type="ECO:0000256" key="3">
    <source>
        <dbReference type="ARBA" id="ARBA00022679"/>
    </source>
</evidence>